<organism evidence="2 3">
    <name type="scientific">Prorocentrum cordatum</name>
    <dbReference type="NCBI Taxonomy" id="2364126"/>
    <lineage>
        <taxon>Eukaryota</taxon>
        <taxon>Sar</taxon>
        <taxon>Alveolata</taxon>
        <taxon>Dinophyceae</taxon>
        <taxon>Prorocentrales</taxon>
        <taxon>Prorocentraceae</taxon>
        <taxon>Prorocentrum</taxon>
    </lineage>
</organism>
<sequence length="700" mass="74283">ALAMAIPSDDDVPWIFTNRSSLTKLKNLLVSMKESKVFQLSKAPPQKGEAPSVSAPPQKKARRGKKAGGGAEVPEVVDGQTVFLQDVHNAVSYTLQGVSEKDIDAGVVWEVKAKAVAFGLTGKVEMEKAHLLADRAHVQADPDGVAAADSLETADSLGSGSAAIASAPEEDMPTGLGPVATVKRMLTIDRKLGARLKAFATAVSGSSGQGATAFKRTHSGLATACTALWNGVSAHMTEVSFAGNVCAYIVEIIDESVMQTAIEREFVEVAALLYKARGEEHAAELSLDAEDIMAIEEFLCMRSIYMVILLDEASICLKEAVKRMQTATEPDLEKIGRILAACPMLENGLKFISENEEEVAAADAKCHNRVRWCDLWQRICSKSDMTEIDGNYKALADAKGDAAALQMLGADLAIELDDAEADAEKLFQAVEARLKQKKSDMVKDILSVAGAATETDPALSDIAAAVDEAMNAGTQVKESSFKPALVHAASAAAAAWESFEFATKATLELTRAWRLEKLLGDACTDLLLVKLAKENRNQVSAASAAAQGKQRLFVNVSDPRIMNMKLALVGKISLTTVAFTVKTVDAYIAGKIGGSFICVTPTAGRPVANGVVPLMLVTNAPVEIAGRRVEVKCLTPNAAFFPAHAAKVEAARKTAQDKLDKANAKAVAKGLAVETTVADVSYLNYVELTREPLPAEQLAA</sequence>
<proteinExistence type="predicted"/>
<evidence type="ECO:0000256" key="1">
    <source>
        <dbReference type="SAM" id="MobiDB-lite"/>
    </source>
</evidence>
<name>A0ABN9WK91_9DINO</name>
<evidence type="ECO:0008006" key="4">
    <source>
        <dbReference type="Google" id="ProtNLM"/>
    </source>
</evidence>
<accession>A0ABN9WK91</accession>
<feature type="non-terminal residue" evidence="2">
    <location>
        <position position="1"/>
    </location>
</feature>
<keyword evidence="3" id="KW-1185">Reference proteome</keyword>
<evidence type="ECO:0000313" key="3">
    <source>
        <dbReference type="Proteomes" id="UP001189429"/>
    </source>
</evidence>
<evidence type="ECO:0000313" key="2">
    <source>
        <dbReference type="EMBL" id="CAK0886977.1"/>
    </source>
</evidence>
<dbReference type="EMBL" id="CAUYUJ010018876">
    <property type="protein sequence ID" value="CAK0886977.1"/>
    <property type="molecule type" value="Genomic_DNA"/>
</dbReference>
<gene>
    <name evidence="2" type="ORF">PCOR1329_LOCUS68179</name>
</gene>
<protein>
    <recommendedName>
        <fullName evidence="4">FACT complex subunit</fullName>
    </recommendedName>
</protein>
<dbReference type="Proteomes" id="UP001189429">
    <property type="component" value="Unassembled WGS sequence"/>
</dbReference>
<comment type="caution">
    <text evidence="2">The sequence shown here is derived from an EMBL/GenBank/DDBJ whole genome shotgun (WGS) entry which is preliminary data.</text>
</comment>
<reference evidence="2" key="1">
    <citation type="submission" date="2023-10" db="EMBL/GenBank/DDBJ databases">
        <authorList>
            <person name="Chen Y."/>
            <person name="Shah S."/>
            <person name="Dougan E. K."/>
            <person name="Thang M."/>
            <person name="Chan C."/>
        </authorList>
    </citation>
    <scope>NUCLEOTIDE SEQUENCE [LARGE SCALE GENOMIC DNA]</scope>
</reference>
<feature type="region of interest" description="Disordered" evidence="1">
    <location>
        <begin position="40"/>
        <end position="72"/>
    </location>
</feature>
<feature type="non-terminal residue" evidence="2">
    <location>
        <position position="700"/>
    </location>
</feature>